<reference evidence="1 2" key="1">
    <citation type="journal article" date="2010" name="Stand. Genomic Sci.">
        <title>Complete genome sequence of Desulfarculus baarsii type strain (2st14).</title>
        <authorList>
            <person name="Sun H."/>
            <person name="Spring S."/>
            <person name="Lapidus A."/>
            <person name="Davenport K."/>
            <person name="Del Rio T.G."/>
            <person name="Tice H."/>
            <person name="Nolan M."/>
            <person name="Copeland A."/>
            <person name="Cheng J.F."/>
            <person name="Lucas S."/>
            <person name="Tapia R."/>
            <person name="Goodwin L."/>
            <person name="Pitluck S."/>
            <person name="Ivanova N."/>
            <person name="Pagani I."/>
            <person name="Mavromatis K."/>
            <person name="Ovchinnikova G."/>
            <person name="Pati A."/>
            <person name="Chen A."/>
            <person name="Palaniappan K."/>
            <person name="Hauser L."/>
            <person name="Chang Y.J."/>
            <person name="Jeffries C.D."/>
            <person name="Detter J.C."/>
            <person name="Han C."/>
            <person name="Rohde M."/>
            <person name="Brambilla E."/>
            <person name="Goker M."/>
            <person name="Woyke T."/>
            <person name="Bristow J."/>
            <person name="Eisen J.A."/>
            <person name="Markowitz V."/>
            <person name="Hugenholtz P."/>
            <person name="Kyrpides N.C."/>
            <person name="Klenk H.P."/>
            <person name="Land M."/>
        </authorList>
    </citation>
    <scope>NUCLEOTIDE SEQUENCE [LARGE SCALE GENOMIC DNA]</scope>
    <source>
        <strain evidence="2">ATCC 33931 / DSM 2075 / LMG 7858 / VKM B-1802 / 2st14</strain>
    </source>
</reference>
<dbReference type="Proteomes" id="UP000009047">
    <property type="component" value="Chromosome"/>
</dbReference>
<dbReference type="EMBL" id="CP002085">
    <property type="protein sequence ID" value="ADK84938.1"/>
    <property type="molecule type" value="Genomic_DNA"/>
</dbReference>
<dbReference type="KEGG" id="dbr:Deba_1570"/>
<accession>E1QH95</accession>
<dbReference type="RefSeq" id="WP_013258391.1">
    <property type="nucleotide sequence ID" value="NC_014365.1"/>
</dbReference>
<sequence>MIYHIDDSGRIVAVLAGQTAEQEAEALAAGLRVIEATGQYDREAHVYVDGAFAAIPAPSAAEQLATAVADGLRGLAAHFQHLVDQIEPASRYPQFERDSQDAQVLWAKTYETDATAAAMLAALAAPTGQGVAELAARILANKQQWDAMRARLIGLMRPLRAAISAAQTPDDVAAVLAALPTAAQLQAAMAGQ</sequence>
<evidence type="ECO:0000313" key="1">
    <source>
        <dbReference type="EMBL" id="ADK84938.1"/>
    </source>
</evidence>
<dbReference type="HOGENOM" id="CLU_1413137_0_0_7"/>
<dbReference type="STRING" id="644282.Deba_1570"/>
<dbReference type="AlphaFoldDB" id="E1QH95"/>
<name>E1QH95_DESB2</name>
<proteinExistence type="predicted"/>
<protein>
    <submittedName>
        <fullName evidence="1">Uncharacterized protein</fullName>
    </submittedName>
</protein>
<keyword evidence="2" id="KW-1185">Reference proteome</keyword>
<evidence type="ECO:0000313" key="2">
    <source>
        <dbReference type="Proteomes" id="UP000009047"/>
    </source>
</evidence>
<gene>
    <name evidence="1" type="ordered locus">Deba_1570</name>
</gene>
<organism evidence="1 2">
    <name type="scientific">Desulfarculus baarsii (strain ATCC 33931 / DSM 2075 / LMG 7858 / VKM B-1802 / 2st14)</name>
    <dbReference type="NCBI Taxonomy" id="644282"/>
    <lineage>
        <taxon>Bacteria</taxon>
        <taxon>Pseudomonadati</taxon>
        <taxon>Thermodesulfobacteriota</taxon>
        <taxon>Desulfarculia</taxon>
        <taxon>Desulfarculales</taxon>
        <taxon>Desulfarculaceae</taxon>
        <taxon>Desulfarculus</taxon>
    </lineage>
</organism>